<accession>A0ABQ9IEU4</accession>
<evidence type="ECO:0000256" key="1">
    <source>
        <dbReference type="PROSITE-ProRule" id="PRU00042"/>
    </source>
</evidence>
<reference evidence="3 4" key="1">
    <citation type="submission" date="2023-02" db="EMBL/GenBank/DDBJ databases">
        <title>LHISI_Scaffold_Assembly.</title>
        <authorList>
            <person name="Stuart O.P."/>
            <person name="Cleave R."/>
            <person name="Magrath M.J.L."/>
            <person name="Mikheyev A.S."/>
        </authorList>
    </citation>
    <scope>NUCLEOTIDE SEQUENCE [LARGE SCALE GENOMIC DNA]</scope>
    <source>
        <strain evidence="3">Daus_M_001</strain>
        <tissue evidence="3">Leg muscle</tissue>
    </source>
</reference>
<dbReference type="PROSITE" id="PS50157">
    <property type="entry name" value="ZINC_FINGER_C2H2_2"/>
    <property type="match status" value="2"/>
</dbReference>
<sequence>MTQLVIDVVCLFTHDKASLLAGMPRHFCPNCQKSYCHKTTLLRHQRYECGQPPQFRCPECFYKFRYRSDFLRHMARKHSLFNWVN</sequence>
<evidence type="ECO:0000313" key="3">
    <source>
        <dbReference type="EMBL" id="KAJ8894861.1"/>
    </source>
</evidence>
<keyword evidence="4" id="KW-1185">Reference proteome</keyword>
<dbReference type="SMART" id="SM00355">
    <property type="entry name" value="ZnF_C2H2"/>
    <property type="match status" value="2"/>
</dbReference>
<gene>
    <name evidence="3" type="ORF">PR048_000168</name>
</gene>
<organism evidence="3 4">
    <name type="scientific">Dryococelus australis</name>
    <dbReference type="NCBI Taxonomy" id="614101"/>
    <lineage>
        <taxon>Eukaryota</taxon>
        <taxon>Metazoa</taxon>
        <taxon>Ecdysozoa</taxon>
        <taxon>Arthropoda</taxon>
        <taxon>Hexapoda</taxon>
        <taxon>Insecta</taxon>
        <taxon>Pterygota</taxon>
        <taxon>Neoptera</taxon>
        <taxon>Polyneoptera</taxon>
        <taxon>Phasmatodea</taxon>
        <taxon>Verophasmatodea</taxon>
        <taxon>Anareolatae</taxon>
        <taxon>Phasmatidae</taxon>
        <taxon>Eurycanthinae</taxon>
        <taxon>Dryococelus</taxon>
    </lineage>
</organism>
<feature type="domain" description="C2H2-type" evidence="2">
    <location>
        <begin position="55"/>
        <end position="79"/>
    </location>
</feature>
<keyword evidence="1" id="KW-0863">Zinc-finger</keyword>
<dbReference type="Gene3D" id="3.30.160.60">
    <property type="entry name" value="Classic Zinc Finger"/>
    <property type="match status" value="1"/>
</dbReference>
<comment type="caution">
    <text evidence="3">The sequence shown here is derived from an EMBL/GenBank/DDBJ whole genome shotgun (WGS) entry which is preliminary data.</text>
</comment>
<feature type="domain" description="C2H2-type" evidence="2">
    <location>
        <begin position="26"/>
        <end position="53"/>
    </location>
</feature>
<dbReference type="Proteomes" id="UP001159363">
    <property type="component" value="Chromosome 1"/>
</dbReference>
<protein>
    <recommendedName>
        <fullName evidence="2">C2H2-type domain-containing protein</fullName>
    </recommendedName>
</protein>
<proteinExistence type="predicted"/>
<evidence type="ECO:0000313" key="4">
    <source>
        <dbReference type="Proteomes" id="UP001159363"/>
    </source>
</evidence>
<name>A0ABQ9IEU4_9NEOP</name>
<dbReference type="SUPFAM" id="SSF57667">
    <property type="entry name" value="beta-beta-alpha zinc fingers"/>
    <property type="match status" value="1"/>
</dbReference>
<keyword evidence="1" id="KW-0862">Zinc</keyword>
<dbReference type="InterPro" id="IPR036236">
    <property type="entry name" value="Znf_C2H2_sf"/>
</dbReference>
<evidence type="ECO:0000259" key="2">
    <source>
        <dbReference type="PROSITE" id="PS50157"/>
    </source>
</evidence>
<dbReference type="InterPro" id="IPR013087">
    <property type="entry name" value="Znf_C2H2_type"/>
</dbReference>
<dbReference type="Pfam" id="PF00096">
    <property type="entry name" value="zf-C2H2"/>
    <property type="match status" value="2"/>
</dbReference>
<dbReference type="EMBL" id="JARBHB010000001">
    <property type="protein sequence ID" value="KAJ8894861.1"/>
    <property type="molecule type" value="Genomic_DNA"/>
</dbReference>
<keyword evidence="1" id="KW-0479">Metal-binding</keyword>
<dbReference type="PROSITE" id="PS00028">
    <property type="entry name" value="ZINC_FINGER_C2H2_1"/>
    <property type="match status" value="1"/>
</dbReference>